<keyword evidence="2 7" id="KW-0597">Phosphoprotein</keyword>
<comment type="caution">
    <text evidence="10">The sequence shown here is derived from an EMBL/GenBank/DDBJ whole genome shotgun (WGS) entry which is preliminary data.</text>
</comment>
<dbReference type="Proteomes" id="UP000094271">
    <property type="component" value="Unassembled WGS sequence"/>
</dbReference>
<feature type="domain" description="HTH luxR-type" evidence="8">
    <location>
        <begin position="151"/>
        <end position="216"/>
    </location>
</feature>
<accession>A0A1E3A0M3</accession>
<dbReference type="PANTHER" id="PTHR43214">
    <property type="entry name" value="TWO-COMPONENT RESPONSE REGULATOR"/>
    <property type="match status" value="1"/>
</dbReference>
<dbReference type="SMART" id="SM00421">
    <property type="entry name" value="HTH_LUXR"/>
    <property type="match status" value="1"/>
</dbReference>
<dbReference type="Pfam" id="PF00196">
    <property type="entry name" value="GerE"/>
    <property type="match status" value="1"/>
</dbReference>
<evidence type="ECO:0000313" key="12">
    <source>
        <dbReference type="EMBL" id="ODR53165.1"/>
    </source>
</evidence>
<keyword evidence="4" id="KW-0238">DNA-binding</keyword>
<dbReference type="InterPro" id="IPR058245">
    <property type="entry name" value="NreC/VraR/RcsB-like_REC"/>
</dbReference>
<evidence type="ECO:0000313" key="14">
    <source>
        <dbReference type="Proteomes" id="UP000094067"/>
    </source>
</evidence>
<evidence type="ECO:0000256" key="6">
    <source>
        <dbReference type="ARBA" id="ARBA00024867"/>
    </source>
</evidence>
<evidence type="ECO:0000259" key="9">
    <source>
        <dbReference type="PROSITE" id="PS50110"/>
    </source>
</evidence>
<keyword evidence="5" id="KW-0804">Transcription</keyword>
<dbReference type="InterPro" id="IPR000792">
    <property type="entry name" value="Tscrpt_reg_LuxR_C"/>
</dbReference>
<keyword evidence="3" id="KW-0805">Transcription regulation</keyword>
<evidence type="ECO:0000313" key="15">
    <source>
        <dbReference type="Proteomes" id="UP000094271"/>
    </source>
</evidence>
<evidence type="ECO:0000256" key="3">
    <source>
        <dbReference type="ARBA" id="ARBA00023015"/>
    </source>
</evidence>
<dbReference type="EMBL" id="MCGH01000004">
    <property type="protein sequence ID" value="ODM02303.1"/>
    <property type="molecule type" value="Genomic_DNA"/>
</dbReference>
<dbReference type="GO" id="GO:0006355">
    <property type="term" value="P:regulation of DNA-templated transcription"/>
    <property type="evidence" value="ECO:0007669"/>
    <property type="project" value="InterPro"/>
</dbReference>
<evidence type="ECO:0000313" key="10">
    <source>
        <dbReference type="EMBL" id="ODM02303.1"/>
    </source>
</evidence>
<dbReference type="InterPro" id="IPR001789">
    <property type="entry name" value="Sig_transdc_resp-reg_receiver"/>
</dbReference>
<dbReference type="CDD" id="cd17535">
    <property type="entry name" value="REC_NarL-like"/>
    <property type="match status" value="1"/>
</dbReference>
<dbReference type="Proteomes" id="UP000094869">
    <property type="component" value="Unassembled WGS sequence"/>
</dbReference>
<dbReference type="GO" id="GO:0003677">
    <property type="term" value="F:DNA binding"/>
    <property type="evidence" value="ECO:0007669"/>
    <property type="project" value="UniProtKB-KW"/>
</dbReference>
<dbReference type="EMBL" id="MEHA01000005">
    <property type="protein sequence ID" value="ODR53165.1"/>
    <property type="molecule type" value="Genomic_DNA"/>
</dbReference>
<name>A0A1E3A0M3_9FIRM</name>
<dbReference type="InterPro" id="IPR016032">
    <property type="entry name" value="Sig_transdc_resp-reg_C-effctor"/>
</dbReference>
<reference evidence="12 15" key="3">
    <citation type="submission" date="2016-08" db="EMBL/GenBank/DDBJ databases">
        <authorList>
            <person name="Seilhamer J.J."/>
        </authorList>
    </citation>
    <scope>NUCLEOTIDE SEQUENCE [LARGE SCALE GENOMIC DNA]</scope>
    <source>
        <strain evidence="12 15">NML150140-1</strain>
    </source>
</reference>
<evidence type="ECO:0000259" key="8">
    <source>
        <dbReference type="PROSITE" id="PS50043"/>
    </source>
</evidence>
<dbReference type="PRINTS" id="PR00038">
    <property type="entry name" value="HTHLUXR"/>
</dbReference>
<evidence type="ECO:0000256" key="7">
    <source>
        <dbReference type="PROSITE-ProRule" id="PRU00169"/>
    </source>
</evidence>
<dbReference type="InterPro" id="IPR039420">
    <property type="entry name" value="WalR-like"/>
</dbReference>
<protein>
    <recommendedName>
        <fullName evidence="1">Stage 0 sporulation protein A homolog</fullName>
    </recommendedName>
</protein>
<evidence type="ECO:0000256" key="2">
    <source>
        <dbReference type="ARBA" id="ARBA00022553"/>
    </source>
</evidence>
<dbReference type="Proteomes" id="UP000094067">
    <property type="component" value="Unassembled WGS sequence"/>
</dbReference>
<evidence type="ECO:0000313" key="17">
    <source>
        <dbReference type="Proteomes" id="UP000095003"/>
    </source>
</evidence>
<dbReference type="PANTHER" id="PTHR43214:SF43">
    <property type="entry name" value="TWO-COMPONENT RESPONSE REGULATOR"/>
    <property type="match status" value="1"/>
</dbReference>
<proteinExistence type="predicted"/>
<keyword evidence="16" id="KW-1185">Reference proteome</keyword>
<dbReference type="PATRIC" id="fig|1432052.3.peg.5678"/>
<evidence type="ECO:0000313" key="13">
    <source>
        <dbReference type="EMBL" id="ODR61262.1"/>
    </source>
</evidence>
<dbReference type="SMART" id="SM00448">
    <property type="entry name" value="REC"/>
    <property type="match status" value="1"/>
</dbReference>
<sequence>MIKVLIAEDMPALLKKYQRLLEKDSELEVVAAVQNGYEAVMKTVLCQPDVILMDIEMETRTAGLDAASQILSQYPEVKIIILTSYEDDENVFQAFKLGVSDYVLKNSKQEELITCVKDAYAGRSPIRPVIAEKIRREFQRVKQSEDSFLYNLMLVTQLTQTEIDILDLLRQGYERSEICSMRCVEMTTLKRHIHNILKKFDLDSMAEVVKLVNDLKIYDYLHNVKNMDLKDTR</sequence>
<evidence type="ECO:0000313" key="16">
    <source>
        <dbReference type="Proteomes" id="UP000094869"/>
    </source>
</evidence>
<dbReference type="SUPFAM" id="SSF52172">
    <property type="entry name" value="CheY-like"/>
    <property type="match status" value="1"/>
</dbReference>
<organism evidence="10 14">
    <name type="scientific">Eisenbergiella tayi</name>
    <dbReference type="NCBI Taxonomy" id="1432052"/>
    <lineage>
        <taxon>Bacteria</taxon>
        <taxon>Bacillati</taxon>
        <taxon>Bacillota</taxon>
        <taxon>Clostridia</taxon>
        <taxon>Lachnospirales</taxon>
        <taxon>Lachnospiraceae</taxon>
        <taxon>Eisenbergiella</taxon>
    </lineage>
</organism>
<dbReference type="EMBL" id="MEHD01000007">
    <property type="protein sequence ID" value="ODR61262.1"/>
    <property type="molecule type" value="Genomic_DNA"/>
</dbReference>
<dbReference type="GeneID" id="93302959"/>
<comment type="function">
    <text evidence="6">May play the central regulatory role in sporulation. It may be an element of the effector pathway responsible for the activation of sporulation genes in response to nutritional stress. Spo0A may act in concert with spo0H (a sigma factor) to control the expression of some genes that are critical to the sporulation process.</text>
</comment>
<dbReference type="OrthoDB" id="9779069at2"/>
<evidence type="ECO:0000313" key="11">
    <source>
        <dbReference type="EMBL" id="ODM09375.1"/>
    </source>
</evidence>
<feature type="domain" description="Response regulatory" evidence="9">
    <location>
        <begin position="3"/>
        <end position="120"/>
    </location>
</feature>
<dbReference type="Proteomes" id="UP000095003">
    <property type="component" value="Unassembled WGS sequence"/>
</dbReference>
<dbReference type="SUPFAM" id="SSF46894">
    <property type="entry name" value="C-terminal effector domain of the bipartite response regulators"/>
    <property type="match status" value="1"/>
</dbReference>
<evidence type="ECO:0000256" key="1">
    <source>
        <dbReference type="ARBA" id="ARBA00018672"/>
    </source>
</evidence>
<dbReference type="Gene3D" id="3.40.50.2300">
    <property type="match status" value="1"/>
</dbReference>
<dbReference type="PROSITE" id="PS50110">
    <property type="entry name" value="RESPONSE_REGULATORY"/>
    <property type="match status" value="1"/>
</dbReference>
<reference evidence="14 17" key="1">
    <citation type="submission" date="2016-07" db="EMBL/GenBank/DDBJ databases">
        <title>Characterization of isolates of Eisenbergiella tayi derived from blood cultures, using whole genome sequencing.</title>
        <authorList>
            <person name="Burdz T."/>
            <person name="Wiebe D."/>
            <person name="Huynh C."/>
            <person name="Bernard K."/>
        </authorList>
    </citation>
    <scope>NUCLEOTIDE SEQUENCE [LARGE SCALE GENOMIC DNA]</scope>
    <source>
        <strain evidence="10 14">NML 110608</strain>
        <strain evidence="11 17">NML 120489</strain>
    </source>
</reference>
<dbReference type="PROSITE" id="PS50043">
    <property type="entry name" value="HTH_LUXR_2"/>
    <property type="match status" value="1"/>
</dbReference>
<gene>
    <name evidence="10" type="primary">nreC</name>
    <name evidence="11" type="ORF">BEH84_05126</name>
    <name evidence="12" type="ORF">BEI59_09970</name>
    <name evidence="10" type="ORF">BEI61_05464</name>
    <name evidence="13" type="ORF">BEI63_02265</name>
</gene>
<evidence type="ECO:0000256" key="4">
    <source>
        <dbReference type="ARBA" id="ARBA00023125"/>
    </source>
</evidence>
<dbReference type="Pfam" id="PF00072">
    <property type="entry name" value="Response_reg"/>
    <property type="match status" value="1"/>
</dbReference>
<reference evidence="13 16" key="2">
    <citation type="submission" date="2016-08" db="EMBL/GenBank/DDBJ databases">
        <title>Characterization of Isolates of Eisenbergiella tayi Derived from Blood Cultures, Using Whole Genome Sequencing.</title>
        <authorList>
            <person name="Bernier A.-M."/>
            <person name="Burdz T."/>
            <person name="Wiebe D."/>
            <person name="Bernard K."/>
        </authorList>
    </citation>
    <scope>NUCLEOTIDE SEQUENCE [LARGE SCALE GENOMIC DNA]</scope>
    <source>
        <strain evidence="13 16">NML120146</strain>
    </source>
</reference>
<dbReference type="EMBL" id="MCGI01000005">
    <property type="protein sequence ID" value="ODM09375.1"/>
    <property type="molecule type" value="Genomic_DNA"/>
</dbReference>
<evidence type="ECO:0000256" key="5">
    <source>
        <dbReference type="ARBA" id="ARBA00023163"/>
    </source>
</evidence>
<feature type="modified residue" description="4-aspartylphosphate" evidence="7">
    <location>
        <position position="54"/>
    </location>
</feature>
<dbReference type="InterPro" id="IPR011006">
    <property type="entry name" value="CheY-like_superfamily"/>
</dbReference>
<dbReference type="RefSeq" id="WP_044970423.1">
    <property type="nucleotide sequence ID" value="NZ_BAABXS010000007.1"/>
</dbReference>
<dbReference type="GO" id="GO:0000160">
    <property type="term" value="P:phosphorelay signal transduction system"/>
    <property type="evidence" value="ECO:0007669"/>
    <property type="project" value="InterPro"/>
</dbReference>
<dbReference type="AlphaFoldDB" id="A0A1E3A0M3"/>